<dbReference type="EMBL" id="FWWY01000001">
    <property type="protein sequence ID" value="SMC03603.1"/>
    <property type="molecule type" value="Genomic_DNA"/>
</dbReference>
<dbReference type="Pfam" id="PF13302">
    <property type="entry name" value="Acetyltransf_3"/>
    <property type="match status" value="1"/>
</dbReference>
<dbReference type="InterPro" id="IPR051531">
    <property type="entry name" value="N-acetyltransferase"/>
</dbReference>
<comment type="similarity">
    <text evidence="3">Belongs to the acetyltransferase family. RimJ subfamily.</text>
</comment>
<dbReference type="OrthoDB" id="9795206at2"/>
<dbReference type="Gene3D" id="3.40.630.30">
    <property type="match status" value="1"/>
</dbReference>
<dbReference type="Proteomes" id="UP000192660">
    <property type="component" value="Unassembled WGS sequence"/>
</dbReference>
<name>A0A1W1WD04_SULTA</name>
<keyword evidence="6" id="KW-1185">Reference proteome</keyword>
<dbReference type="RefSeq" id="WP_020375221.1">
    <property type="nucleotide sequence ID" value="NZ_FWWY01000001.1"/>
</dbReference>
<evidence type="ECO:0000313" key="5">
    <source>
        <dbReference type="EMBL" id="SMC03603.1"/>
    </source>
</evidence>
<evidence type="ECO:0000256" key="3">
    <source>
        <dbReference type="ARBA" id="ARBA00038502"/>
    </source>
</evidence>
<dbReference type="GO" id="GO:0008999">
    <property type="term" value="F:protein-N-terminal-alanine acetyltransferase activity"/>
    <property type="evidence" value="ECO:0007669"/>
    <property type="project" value="TreeGrafter"/>
</dbReference>
<dbReference type="PANTHER" id="PTHR43792">
    <property type="entry name" value="GNAT FAMILY, PUTATIVE (AFU_ORTHOLOGUE AFUA_3G00765)-RELATED-RELATED"/>
    <property type="match status" value="1"/>
</dbReference>
<protein>
    <submittedName>
        <fullName evidence="5">Ribosomal-protein-alanine N-acetyltransferase</fullName>
    </submittedName>
</protein>
<dbReference type="SUPFAM" id="SSF55729">
    <property type="entry name" value="Acyl-CoA N-acyltransferases (Nat)"/>
    <property type="match status" value="1"/>
</dbReference>
<keyword evidence="1 5" id="KW-0808">Transferase</keyword>
<dbReference type="PANTHER" id="PTHR43792:SF8">
    <property type="entry name" value="[RIBOSOMAL PROTEIN US5]-ALANINE N-ACETYLTRANSFERASE"/>
    <property type="match status" value="1"/>
</dbReference>
<organism evidence="5 6">
    <name type="scientific">Sulfobacillus thermosulfidooxidans (strain DSM 9293 / VKM B-1269 / AT-1)</name>
    <dbReference type="NCBI Taxonomy" id="929705"/>
    <lineage>
        <taxon>Bacteria</taxon>
        <taxon>Bacillati</taxon>
        <taxon>Bacillota</taxon>
        <taxon>Clostridia</taxon>
        <taxon>Eubacteriales</taxon>
        <taxon>Clostridiales Family XVII. Incertae Sedis</taxon>
        <taxon>Sulfobacillus</taxon>
    </lineage>
</organism>
<reference evidence="6" key="1">
    <citation type="submission" date="2017-04" db="EMBL/GenBank/DDBJ databases">
        <authorList>
            <person name="Varghese N."/>
            <person name="Submissions S."/>
        </authorList>
    </citation>
    <scope>NUCLEOTIDE SEQUENCE [LARGE SCALE GENOMIC DNA]</scope>
    <source>
        <strain evidence="6">DSM 9293</strain>
    </source>
</reference>
<keyword evidence="2" id="KW-0012">Acyltransferase</keyword>
<gene>
    <name evidence="5" type="ORF">SAMN00768000_1169</name>
</gene>
<evidence type="ECO:0000259" key="4">
    <source>
        <dbReference type="PROSITE" id="PS51186"/>
    </source>
</evidence>
<dbReference type="AlphaFoldDB" id="A0A1W1WD04"/>
<dbReference type="InterPro" id="IPR000182">
    <property type="entry name" value="GNAT_dom"/>
</dbReference>
<dbReference type="STRING" id="28034.BFX07_04170"/>
<evidence type="ECO:0000313" key="6">
    <source>
        <dbReference type="Proteomes" id="UP000192660"/>
    </source>
</evidence>
<feature type="domain" description="N-acetyltransferase" evidence="4">
    <location>
        <begin position="38"/>
        <end position="180"/>
    </location>
</feature>
<evidence type="ECO:0000256" key="2">
    <source>
        <dbReference type="ARBA" id="ARBA00023315"/>
    </source>
</evidence>
<proteinExistence type="inferred from homology"/>
<evidence type="ECO:0000256" key="1">
    <source>
        <dbReference type="ARBA" id="ARBA00022679"/>
    </source>
</evidence>
<dbReference type="GO" id="GO:0005737">
    <property type="term" value="C:cytoplasm"/>
    <property type="evidence" value="ECO:0007669"/>
    <property type="project" value="TreeGrafter"/>
</dbReference>
<accession>A0A1W1WD04</accession>
<dbReference type="InterPro" id="IPR016181">
    <property type="entry name" value="Acyl_CoA_acyltransferase"/>
</dbReference>
<sequence length="187" mass="21652">MQWIRYFFHNRYALRPLTPRDASQRLAFFLKNRSFLEPYMPLMNESDFTLAHQLEVLTKGYHDMQEDRRYLLGIFPAGNSDAGPLLGYVNLNNVIRGVFQNCDMGYAMDYDLRNQGIMTAAVTEAIDFVFNDIKLHRIQVAIIPTNTPSLRVAEKTGFRLIGLSPQYLKIHGVWHDHLLLAQVHPEI</sequence>
<dbReference type="PROSITE" id="PS51186">
    <property type="entry name" value="GNAT"/>
    <property type="match status" value="1"/>
</dbReference>